<keyword evidence="1" id="KW-1133">Transmembrane helix</keyword>
<accession>A0A7L4YJW5</accession>
<dbReference type="AlphaFoldDB" id="A0A7L4YJW5"/>
<evidence type="ECO:0000256" key="1">
    <source>
        <dbReference type="SAM" id="Phobius"/>
    </source>
</evidence>
<dbReference type="Pfam" id="PF02325">
    <property type="entry name" value="CCB3_YggT"/>
    <property type="match status" value="1"/>
</dbReference>
<dbReference type="FunCoup" id="A0A7L4YJW5">
    <property type="interactions" value="1"/>
</dbReference>
<protein>
    <submittedName>
        <fullName evidence="2">YggT family protein</fullName>
    </submittedName>
</protein>
<keyword evidence="1" id="KW-0812">Transmembrane</keyword>
<dbReference type="OrthoDB" id="3216131at2"/>
<dbReference type="RefSeq" id="WP_159542310.1">
    <property type="nucleotide sequence ID" value="NZ_CP047156.1"/>
</dbReference>
<proteinExistence type="predicted"/>
<dbReference type="KEGG" id="eke:EK0264_01730"/>
<dbReference type="Proteomes" id="UP000463857">
    <property type="component" value="Chromosome"/>
</dbReference>
<feature type="transmembrane region" description="Helical" evidence="1">
    <location>
        <begin position="6"/>
        <end position="24"/>
    </location>
</feature>
<evidence type="ECO:0000313" key="3">
    <source>
        <dbReference type="Proteomes" id="UP000463857"/>
    </source>
</evidence>
<dbReference type="GO" id="GO:0016020">
    <property type="term" value="C:membrane"/>
    <property type="evidence" value="ECO:0007669"/>
    <property type="project" value="InterPro"/>
</dbReference>
<evidence type="ECO:0000313" key="2">
    <source>
        <dbReference type="EMBL" id="QHB99133.1"/>
    </source>
</evidence>
<sequence>MNIFWSVLHLVLFIFMVLLWIRMISDWVRVYARRWRPTGAAAIGLETVYSATDPAVKLVRRVIPPVAFGGVRLDLGFMVLLLVIYVVLRFLPVS</sequence>
<dbReference type="InterPro" id="IPR003425">
    <property type="entry name" value="CCB3/YggT"/>
</dbReference>
<dbReference type="EMBL" id="CP047156">
    <property type="protein sequence ID" value="QHB99133.1"/>
    <property type="molecule type" value="Genomic_DNA"/>
</dbReference>
<gene>
    <name evidence="2" type="ORF">EK0264_01730</name>
</gene>
<name>A0A7L4YJW5_9ACTN</name>
<dbReference type="InParanoid" id="A0A7L4YJW5"/>
<feature type="transmembrane region" description="Helical" evidence="1">
    <location>
        <begin position="66"/>
        <end position="88"/>
    </location>
</feature>
<reference evidence="2 3" key="1">
    <citation type="journal article" date="2018" name="Int. J. Syst. Evol. Microbiol.">
        <title>Epidermidibacterium keratini gen. nov., sp. nov., a member of the family Sporichthyaceae, isolated from keratin epidermis.</title>
        <authorList>
            <person name="Lee D.G."/>
            <person name="Trujillo M.E."/>
            <person name="Kang S."/>
            <person name="Nam J.J."/>
            <person name="Kim Y.J."/>
        </authorList>
    </citation>
    <scope>NUCLEOTIDE SEQUENCE [LARGE SCALE GENOMIC DNA]</scope>
    <source>
        <strain evidence="2 3">EPI-7</strain>
    </source>
</reference>
<keyword evidence="3" id="KW-1185">Reference proteome</keyword>
<organism evidence="2 3">
    <name type="scientific">Epidermidibacterium keratini</name>
    <dbReference type="NCBI Taxonomy" id="1891644"/>
    <lineage>
        <taxon>Bacteria</taxon>
        <taxon>Bacillati</taxon>
        <taxon>Actinomycetota</taxon>
        <taxon>Actinomycetes</taxon>
        <taxon>Sporichthyales</taxon>
        <taxon>Sporichthyaceae</taxon>
        <taxon>Epidermidibacterium</taxon>
    </lineage>
</organism>
<keyword evidence="1" id="KW-0472">Membrane</keyword>